<reference evidence="9" key="1">
    <citation type="submission" date="2018-08" db="EMBL/GenBank/DDBJ databases">
        <title>Thalassotalea euphylliae genome.</title>
        <authorList>
            <person name="Summers S."/>
            <person name="Rice S.A."/>
            <person name="Freckelton M.L."/>
            <person name="Nedved B.T."/>
            <person name="Hadfield M.G."/>
        </authorList>
    </citation>
    <scope>NUCLEOTIDE SEQUENCE [LARGE SCALE GENOMIC DNA]</scope>
    <source>
        <strain evidence="9">H3</strain>
    </source>
</reference>
<comment type="subcellular location">
    <subcellularLocation>
        <location evidence="1">Cell membrane</location>
        <topology evidence="1">Multi-pass membrane protein</topology>
    </subcellularLocation>
</comment>
<dbReference type="PANTHER" id="PTHR43141:SF2">
    <property type="entry name" value="BLR3729 PROTEIN"/>
    <property type="match status" value="1"/>
</dbReference>
<evidence type="ECO:0000256" key="5">
    <source>
        <dbReference type="ARBA" id="ARBA00022989"/>
    </source>
</evidence>
<dbReference type="PANTHER" id="PTHR43141">
    <property type="entry name" value="CYTOCHROME BD2 SUBUNIT II"/>
    <property type="match status" value="1"/>
</dbReference>
<evidence type="ECO:0000256" key="3">
    <source>
        <dbReference type="ARBA" id="ARBA00022475"/>
    </source>
</evidence>
<dbReference type="GO" id="GO:0009055">
    <property type="term" value="F:electron transfer activity"/>
    <property type="evidence" value="ECO:0007669"/>
    <property type="project" value="TreeGrafter"/>
</dbReference>
<dbReference type="GO" id="GO:0016682">
    <property type="term" value="F:oxidoreductase activity, acting on diphenols and related substances as donors, oxygen as acceptor"/>
    <property type="evidence" value="ECO:0007669"/>
    <property type="project" value="TreeGrafter"/>
</dbReference>
<keyword evidence="3" id="KW-1003">Cell membrane</keyword>
<comment type="similarity">
    <text evidence="2">Belongs to the cytochrome ubiquinol oxidase subunit 2 family.</text>
</comment>
<dbReference type="GO" id="GO:0005886">
    <property type="term" value="C:plasma membrane"/>
    <property type="evidence" value="ECO:0007669"/>
    <property type="project" value="UniProtKB-SubCell"/>
</dbReference>
<dbReference type="GO" id="GO:0070069">
    <property type="term" value="C:cytochrome complex"/>
    <property type="evidence" value="ECO:0007669"/>
    <property type="project" value="TreeGrafter"/>
</dbReference>
<feature type="transmembrane region" description="Helical" evidence="7">
    <location>
        <begin position="229"/>
        <end position="253"/>
    </location>
</feature>
<keyword evidence="4 7" id="KW-0812">Transmembrane</keyword>
<name>A0A3E0U2C8_9GAMM</name>
<dbReference type="EMBL" id="QUOT01000001">
    <property type="protein sequence ID" value="REL30870.1"/>
    <property type="molecule type" value="Genomic_DNA"/>
</dbReference>
<sequence length="341" mass="37857">MEFVTESSTVNWLPMVFIALMGLSFLVYAILDGYDLGVGVLLPTDKAAANQAARDKMIYSIGPFWDANETWLVLAIGLMLIAFPKAHSIVLQALYLPTALMLFGLILRGVSFDFRTKAPSKDKHKWDLAFKAGSLIATLCQGYMLGRYVTAFDTSTAATLFALLSAICVTAGYCYVGSAWLVMKTEGELQKRSAKWAIWSNRFMALGIVAVCIANLSIDPVIADKWLGFPQVFILIPLVMLFGFMFVTVELYLRKVPMADDFGCWYPFVCAIIIFTLCFCGLAYSFYPYIVPNQLTIFEAASAPASLLVIFWGAVIVLPVIIGYTIFAYKVFWGKTSQLNY</sequence>
<evidence type="ECO:0000256" key="6">
    <source>
        <dbReference type="ARBA" id="ARBA00023136"/>
    </source>
</evidence>
<feature type="transmembrane region" description="Helical" evidence="7">
    <location>
        <begin position="12"/>
        <end position="31"/>
    </location>
</feature>
<dbReference type="InterPro" id="IPR003317">
    <property type="entry name" value="Cyt-d_oxidase_su2"/>
</dbReference>
<evidence type="ECO:0000313" key="8">
    <source>
        <dbReference type="EMBL" id="REL30870.1"/>
    </source>
</evidence>
<keyword evidence="6 7" id="KW-0472">Membrane</keyword>
<feature type="transmembrane region" description="Helical" evidence="7">
    <location>
        <begin position="265"/>
        <end position="287"/>
    </location>
</feature>
<feature type="transmembrane region" description="Helical" evidence="7">
    <location>
        <begin position="128"/>
        <end position="146"/>
    </location>
</feature>
<feature type="transmembrane region" description="Helical" evidence="7">
    <location>
        <begin position="158"/>
        <end position="182"/>
    </location>
</feature>
<proteinExistence type="inferred from homology"/>
<evidence type="ECO:0000313" key="9">
    <source>
        <dbReference type="Proteomes" id="UP000256899"/>
    </source>
</evidence>
<feature type="transmembrane region" description="Helical" evidence="7">
    <location>
        <begin position="89"/>
        <end position="107"/>
    </location>
</feature>
<evidence type="ECO:0000256" key="7">
    <source>
        <dbReference type="SAM" id="Phobius"/>
    </source>
</evidence>
<dbReference type="AlphaFoldDB" id="A0A3E0U2C8"/>
<comment type="caution">
    <text evidence="8">The sequence shown here is derived from an EMBL/GenBank/DDBJ whole genome shotgun (WGS) entry which is preliminary data.</text>
</comment>
<keyword evidence="9" id="KW-1185">Reference proteome</keyword>
<organism evidence="8 9">
    <name type="scientific">Thalassotalea euphylliae</name>
    <dbReference type="NCBI Taxonomy" id="1655234"/>
    <lineage>
        <taxon>Bacteria</taxon>
        <taxon>Pseudomonadati</taxon>
        <taxon>Pseudomonadota</taxon>
        <taxon>Gammaproteobacteria</taxon>
        <taxon>Alteromonadales</taxon>
        <taxon>Colwelliaceae</taxon>
        <taxon>Thalassotalea</taxon>
    </lineage>
</organism>
<evidence type="ECO:0000256" key="1">
    <source>
        <dbReference type="ARBA" id="ARBA00004651"/>
    </source>
</evidence>
<protein>
    <submittedName>
        <fullName evidence="8">Cytochrome d ubiquinol oxidase subunit II</fullName>
    </submittedName>
</protein>
<evidence type="ECO:0000256" key="4">
    <source>
        <dbReference type="ARBA" id="ARBA00022692"/>
    </source>
</evidence>
<accession>A0A3E0U2C8</accession>
<evidence type="ECO:0000256" key="2">
    <source>
        <dbReference type="ARBA" id="ARBA00007543"/>
    </source>
</evidence>
<keyword evidence="5 7" id="KW-1133">Transmembrane helix</keyword>
<feature type="transmembrane region" description="Helical" evidence="7">
    <location>
        <begin position="203"/>
        <end position="223"/>
    </location>
</feature>
<dbReference type="GO" id="GO:0019646">
    <property type="term" value="P:aerobic electron transport chain"/>
    <property type="evidence" value="ECO:0007669"/>
    <property type="project" value="TreeGrafter"/>
</dbReference>
<dbReference type="Proteomes" id="UP000256899">
    <property type="component" value="Unassembled WGS sequence"/>
</dbReference>
<dbReference type="Pfam" id="PF02322">
    <property type="entry name" value="Cyt_bd_oxida_II"/>
    <property type="match status" value="1"/>
</dbReference>
<dbReference type="RefSeq" id="WP_116015337.1">
    <property type="nucleotide sequence ID" value="NZ_QUOT01000001.1"/>
</dbReference>
<feature type="transmembrane region" description="Helical" evidence="7">
    <location>
        <begin position="307"/>
        <end position="329"/>
    </location>
</feature>
<gene>
    <name evidence="8" type="ORF">DXX94_09135</name>
</gene>